<gene>
    <name evidence="5" type="primary">algR_1</name>
    <name evidence="5" type="ORF">GCM10007852_13310</name>
</gene>
<sequence>MKAIVIEDSALAREGLIELLSEFPSVELVGDAADAKNGLTIIEAEKPDVLFLDIHLPGDSGFDLLSQLSSEPKIIFTTAYSEYAIQSFDFDTIDYLLKPISKERLTVAVNKALKAIEKQKNEELARKTDKLAEDHRLFVKDGDDCFLVALSDIRYIESCKNHVRLFFNQDKAFLRKSMSTIEARLPERLFFRANRQFIINLKHIINIEEWVNDGFRVTLSDGAEIDISRRHATRLKESLSL</sequence>
<keyword evidence="6" id="KW-1185">Reference proteome</keyword>
<evidence type="ECO:0000313" key="6">
    <source>
        <dbReference type="Proteomes" id="UP001156601"/>
    </source>
</evidence>
<dbReference type="SMART" id="SM00448">
    <property type="entry name" value="REC"/>
    <property type="match status" value="1"/>
</dbReference>
<dbReference type="InterPro" id="IPR046947">
    <property type="entry name" value="LytR-like"/>
</dbReference>
<evidence type="ECO:0000259" key="4">
    <source>
        <dbReference type="PROSITE" id="PS50930"/>
    </source>
</evidence>
<dbReference type="GO" id="GO:0003677">
    <property type="term" value="F:DNA binding"/>
    <property type="evidence" value="ECO:0007669"/>
    <property type="project" value="UniProtKB-KW"/>
</dbReference>
<accession>A0AA37SVR9</accession>
<dbReference type="Proteomes" id="UP001156601">
    <property type="component" value="Unassembled WGS sequence"/>
</dbReference>
<evidence type="ECO:0000313" key="5">
    <source>
        <dbReference type="EMBL" id="GLR70423.1"/>
    </source>
</evidence>
<dbReference type="SMART" id="SM00850">
    <property type="entry name" value="LytTR"/>
    <property type="match status" value="1"/>
</dbReference>
<evidence type="ECO:0000259" key="3">
    <source>
        <dbReference type="PROSITE" id="PS50110"/>
    </source>
</evidence>
<reference evidence="5" key="1">
    <citation type="journal article" date="2014" name="Int. J. Syst. Evol. Microbiol.">
        <title>Complete genome sequence of Corynebacterium casei LMG S-19264T (=DSM 44701T), isolated from a smear-ripened cheese.</title>
        <authorList>
            <consortium name="US DOE Joint Genome Institute (JGI-PGF)"/>
            <person name="Walter F."/>
            <person name="Albersmeier A."/>
            <person name="Kalinowski J."/>
            <person name="Ruckert C."/>
        </authorList>
    </citation>
    <scope>NUCLEOTIDE SEQUENCE</scope>
    <source>
        <strain evidence="5">NBRC 110023</strain>
    </source>
</reference>
<dbReference type="PROSITE" id="PS50110">
    <property type="entry name" value="RESPONSE_REGULATORY"/>
    <property type="match status" value="1"/>
</dbReference>
<comment type="caution">
    <text evidence="5">The sequence shown here is derived from an EMBL/GenBank/DDBJ whole genome shotgun (WGS) entry which is preliminary data.</text>
</comment>
<dbReference type="SUPFAM" id="SSF52172">
    <property type="entry name" value="CheY-like"/>
    <property type="match status" value="1"/>
</dbReference>
<dbReference type="RefSeq" id="WP_284216720.1">
    <property type="nucleotide sequence ID" value="NZ_BSOT01000005.1"/>
</dbReference>
<dbReference type="PANTHER" id="PTHR37299:SF1">
    <property type="entry name" value="STAGE 0 SPORULATION PROTEIN A HOMOLOG"/>
    <property type="match status" value="1"/>
</dbReference>
<feature type="domain" description="Response regulatory" evidence="3">
    <location>
        <begin position="2"/>
        <end position="113"/>
    </location>
</feature>
<keyword evidence="1" id="KW-0902">Two-component regulatory system</keyword>
<dbReference type="InterPro" id="IPR011006">
    <property type="entry name" value="CheY-like_superfamily"/>
</dbReference>
<dbReference type="EMBL" id="BSOT01000005">
    <property type="protein sequence ID" value="GLR70423.1"/>
    <property type="molecule type" value="Genomic_DNA"/>
</dbReference>
<dbReference type="GO" id="GO:0000156">
    <property type="term" value="F:phosphorelay response regulator activity"/>
    <property type="evidence" value="ECO:0007669"/>
    <property type="project" value="InterPro"/>
</dbReference>
<evidence type="ECO:0000256" key="1">
    <source>
        <dbReference type="ARBA" id="ARBA00023012"/>
    </source>
</evidence>
<dbReference type="AlphaFoldDB" id="A0AA37SVR9"/>
<dbReference type="InterPro" id="IPR001789">
    <property type="entry name" value="Sig_transdc_resp-reg_receiver"/>
</dbReference>
<dbReference type="Gene3D" id="2.40.50.1020">
    <property type="entry name" value="LytTr DNA-binding domain"/>
    <property type="match status" value="1"/>
</dbReference>
<dbReference type="Pfam" id="PF04397">
    <property type="entry name" value="LytTR"/>
    <property type="match status" value="1"/>
</dbReference>
<keyword evidence="2" id="KW-0597">Phosphoprotein</keyword>
<organism evidence="5 6">
    <name type="scientific">Agaribacter marinus</name>
    <dbReference type="NCBI Taxonomy" id="1431249"/>
    <lineage>
        <taxon>Bacteria</taxon>
        <taxon>Pseudomonadati</taxon>
        <taxon>Pseudomonadota</taxon>
        <taxon>Gammaproteobacteria</taxon>
        <taxon>Alteromonadales</taxon>
        <taxon>Alteromonadaceae</taxon>
        <taxon>Agaribacter</taxon>
    </lineage>
</organism>
<evidence type="ECO:0000256" key="2">
    <source>
        <dbReference type="PROSITE-ProRule" id="PRU00169"/>
    </source>
</evidence>
<name>A0AA37SVR9_9ALTE</name>
<reference evidence="5" key="2">
    <citation type="submission" date="2023-01" db="EMBL/GenBank/DDBJ databases">
        <title>Draft genome sequence of Agaribacter marinus strain NBRC 110023.</title>
        <authorList>
            <person name="Sun Q."/>
            <person name="Mori K."/>
        </authorList>
    </citation>
    <scope>NUCLEOTIDE SEQUENCE</scope>
    <source>
        <strain evidence="5">NBRC 110023</strain>
    </source>
</reference>
<feature type="domain" description="HTH LytTR-type" evidence="4">
    <location>
        <begin position="137"/>
        <end position="241"/>
    </location>
</feature>
<dbReference type="Pfam" id="PF00072">
    <property type="entry name" value="Response_reg"/>
    <property type="match status" value="1"/>
</dbReference>
<dbReference type="InterPro" id="IPR007492">
    <property type="entry name" value="LytTR_DNA-bd_dom"/>
</dbReference>
<dbReference type="Gene3D" id="3.40.50.2300">
    <property type="match status" value="1"/>
</dbReference>
<dbReference type="PANTHER" id="PTHR37299">
    <property type="entry name" value="TRANSCRIPTIONAL REGULATOR-RELATED"/>
    <property type="match status" value="1"/>
</dbReference>
<keyword evidence="5" id="KW-0238">DNA-binding</keyword>
<dbReference type="PROSITE" id="PS50930">
    <property type="entry name" value="HTH_LYTTR"/>
    <property type="match status" value="1"/>
</dbReference>
<protein>
    <submittedName>
        <fullName evidence="5">DNA-binding response regulator</fullName>
    </submittedName>
</protein>
<feature type="modified residue" description="4-aspartylphosphate" evidence="2">
    <location>
        <position position="53"/>
    </location>
</feature>
<proteinExistence type="predicted"/>